<feature type="domain" description="J" evidence="1">
    <location>
        <begin position="59"/>
        <end position="95"/>
    </location>
</feature>
<dbReference type="Proteomes" id="UP001630127">
    <property type="component" value="Unassembled WGS sequence"/>
</dbReference>
<dbReference type="CDD" id="cd06257">
    <property type="entry name" value="DnaJ"/>
    <property type="match status" value="1"/>
</dbReference>
<name>A0ABD2YL64_9GENT</name>
<dbReference type="PANTHER" id="PTHR44137:SF13">
    <property type="entry name" value="CHAPERONE DNAJ-DOMAIN SUPERFAMILY PROTEIN"/>
    <property type="match status" value="1"/>
</dbReference>
<dbReference type="InterPro" id="IPR036869">
    <property type="entry name" value="J_dom_sf"/>
</dbReference>
<dbReference type="PANTHER" id="PTHR44137">
    <property type="entry name" value="BNAC03G44070D PROTEIN"/>
    <property type="match status" value="1"/>
</dbReference>
<proteinExistence type="predicted"/>
<evidence type="ECO:0000313" key="3">
    <source>
        <dbReference type="Proteomes" id="UP001630127"/>
    </source>
</evidence>
<reference evidence="2 3" key="1">
    <citation type="submission" date="2024-11" db="EMBL/GenBank/DDBJ databases">
        <title>A near-complete genome assembly of Cinchona calisaya.</title>
        <authorList>
            <person name="Lian D.C."/>
            <person name="Zhao X.W."/>
            <person name="Wei L."/>
        </authorList>
    </citation>
    <scope>NUCLEOTIDE SEQUENCE [LARGE SCALE GENOMIC DNA]</scope>
    <source>
        <tissue evidence="2">Nenye</tissue>
    </source>
</reference>
<organism evidence="2 3">
    <name type="scientific">Cinchona calisaya</name>
    <dbReference type="NCBI Taxonomy" id="153742"/>
    <lineage>
        <taxon>Eukaryota</taxon>
        <taxon>Viridiplantae</taxon>
        <taxon>Streptophyta</taxon>
        <taxon>Embryophyta</taxon>
        <taxon>Tracheophyta</taxon>
        <taxon>Spermatophyta</taxon>
        <taxon>Magnoliopsida</taxon>
        <taxon>eudicotyledons</taxon>
        <taxon>Gunneridae</taxon>
        <taxon>Pentapetalae</taxon>
        <taxon>asterids</taxon>
        <taxon>lamiids</taxon>
        <taxon>Gentianales</taxon>
        <taxon>Rubiaceae</taxon>
        <taxon>Cinchonoideae</taxon>
        <taxon>Cinchoneae</taxon>
        <taxon>Cinchona</taxon>
    </lineage>
</organism>
<gene>
    <name evidence="2" type="ORF">ACH5RR_033512</name>
</gene>
<dbReference type="Gene3D" id="1.10.287.110">
    <property type="entry name" value="DnaJ domain"/>
    <property type="match status" value="1"/>
</dbReference>
<dbReference type="SUPFAM" id="SSF46565">
    <property type="entry name" value="Chaperone J-domain"/>
    <property type="match status" value="1"/>
</dbReference>
<dbReference type="EMBL" id="JBJUIK010000013">
    <property type="protein sequence ID" value="KAL3508130.1"/>
    <property type="molecule type" value="Genomic_DNA"/>
</dbReference>
<accession>A0ABD2YL64</accession>
<evidence type="ECO:0000313" key="2">
    <source>
        <dbReference type="EMBL" id="KAL3508130.1"/>
    </source>
</evidence>
<evidence type="ECO:0000259" key="1">
    <source>
        <dbReference type="Pfam" id="PF00226"/>
    </source>
</evidence>
<sequence>MGRAKSDSDSKSLLVTEICNIPNCAHHHHFHSKNSPFVDWWMRMQGLISLESITLDLATLQLHPDKNKDPKADIAFKLVSEAYACLSDNANRTAFNLERQKNFCFKCRNIPDPSNDPSILSSTKVKRISTLERERSNHMLQRMKDLRARFVQEASVIENCLKVNAASSRISSDSTRKELQTFNPADYLSQGYPHPTTRNHKKLERSMSKNHVLHILHVKP</sequence>
<dbReference type="AlphaFoldDB" id="A0ABD2YL64"/>
<dbReference type="InterPro" id="IPR018253">
    <property type="entry name" value="DnaJ_domain_CS"/>
</dbReference>
<dbReference type="Pfam" id="PF00226">
    <property type="entry name" value="DnaJ"/>
    <property type="match status" value="1"/>
</dbReference>
<protein>
    <recommendedName>
        <fullName evidence="1">J domain-containing protein</fullName>
    </recommendedName>
</protein>
<comment type="caution">
    <text evidence="2">The sequence shown here is derived from an EMBL/GenBank/DDBJ whole genome shotgun (WGS) entry which is preliminary data.</text>
</comment>
<dbReference type="PROSITE" id="PS00636">
    <property type="entry name" value="DNAJ_1"/>
    <property type="match status" value="1"/>
</dbReference>
<dbReference type="InterPro" id="IPR001623">
    <property type="entry name" value="DnaJ_domain"/>
</dbReference>
<keyword evidence="3" id="KW-1185">Reference proteome</keyword>